<protein>
    <submittedName>
        <fullName evidence="6">Uncharacterized protein</fullName>
    </submittedName>
</protein>
<keyword evidence="4" id="KW-0027">Amidation</keyword>
<organism evidence="6">
    <name type="scientific">Arion vulgaris</name>
    <dbReference type="NCBI Taxonomy" id="1028688"/>
    <lineage>
        <taxon>Eukaryota</taxon>
        <taxon>Metazoa</taxon>
        <taxon>Spiralia</taxon>
        <taxon>Lophotrochozoa</taxon>
        <taxon>Mollusca</taxon>
        <taxon>Gastropoda</taxon>
        <taxon>Heterobranchia</taxon>
        <taxon>Euthyneura</taxon>
        <taxon>Panpulmonata</taxon>
        <taxon>Eupulmonata</taxon>
        <taxon>Stylommatophora</taxon>
        <taxon>Helicina</taxon>
        <taxon>Arionoidea</taxon>
        <taxon>Arionidae</taxon>
        <taxon>Arion</taxon>
    </lineage>
</organism>
<dbReference type="GO" id="GO:0005576">
    <property type="term" value="C:extracellular region"/>
    <property type="evidence" value="ECO:0007669"/>
    <property type="project" value="UniProtKB-SubCell"/>
</dbReference>
<gene>
    <name evidence="6" type="primary">ORF5049</name>
</gene>
<name>A0A0B6XXE7_9EUPU</name>
<feature type="non-terminal residue" evidence="6">
    <location>
        <position position="1"/>
    </location>
</feature>
<dbReference type="GO" id="GO:0007218">
    <property type="term" value="P:neuropeptide signaling pathway"/>
    <property type="evidence" value="ECO:0007669"/>
    <property type="project" value="UniProtKB-KW"/>
</dbReference>
<comment type="subcellular location">
    <subcellularLocation>
        <location evidence="1">Secreted</location>
    </subcellularLocation>
</comment>
<evidence type="ECO:0000313" key="6">
    <source>
        <dbReference type="EMBL" id="CEK48747.1"/>
    </source>
</evidence>
<dbReference type="EMBL" id="HACG01001882">
    <property type="protein sequence ID" value="CEK48747.1"/>
    <property type="molecule type" value="Transcribed_RNA"/>
</dbReference>
<dbReference type="AlphaFoldDB" id="A0A0B6XXE7"/>
<evidence type="ECO:0000256" key="4">
    <source>
        <dbReference type="ARBA" id="ARBA00022815"/>
    </source>
</evidence>
<reference evidence="6" key="1">
    <citation type="submission" date="2014-12" db="EMBL/GenBank/DDBJ databases">
        <title>Insight into the proteome of Arion vulgaris.</title>
        <authorList>
            <person name="Aradska J."/>
            <person name="Bulat T."/>
            <person name="Smidak R."/>
            <person name="Sarate P."/>
            <person name="Gangsoo J."/>
            <person name="Sialana F."/>
            <person name="Bilban M."/>
            <person name="Lubec G."/>
        </authorList>
    </citation>
    <scope>NUCLEOTIDE SEQUENCE</scope>
    <source>
        <tissue evidence="6">Skin</tissue>
    </source>
</reference>
<dbReference type="InterPro" id="IPR002544">
    <property type="entry name" value="FMRFamid-related_peptide-like"/>
</dbReference>
<evidence type="ECO:0000256" key="2">
    <source>
        <dbReference type="ARBA" id="ARBA00006356"/>
    </source>
</evidence>
<evidence type="ECO:0000256" key="1">
    <source>
        <dbReference type="ARBA" id="ARBA00004613"/>
    </source>
</evidence>
<keyword evidence="5" id="KW-0527">Neuropeptide</keyword>
<sequence>NNEYLRFGRDNLNGYMRFGRSDEPNFAYDKGNNPPISFSRQDLFQRIRRQDSDTFPRIGRRNSHVSTDIYIPDPEPILRIGRREQEPVLITDHATQYLRLRKGETPLLRLWRANSFLGHDAQDTVLRLEESGDRFLEPQTSTLIGSQDYEQMADINTRKKRSVSAHAEDTTSQ</sequence>
<keyword evidence="3" id="KW-0964">Secreted</keyword>
<dbReference type="Pfam" id="PF01581">
    <property type="entry name" value="FARP"/>
    <property type="match status" value="2"/>
</dbReference>
<proteinExistence type="inferred from homology"/>
<evidence type="ECO:0000256" key="3">
    <source>
        <dbReference type="ARBA" id="ARBA00022525"/>
    </source>
</evidence>
<comment type="similarity">
    <text evidence="2">Belongs to the FARP (FMRFamide related peptide) family.</text>
</comment>
<evidence type="ECO:0000256" key="5">
    <source>
        <dbReference type="ARBA" id="ARBA00023320"/>
    </source>
</evidence>
<feature type="non-terminal residue" evidence="6">
    <location>
        <position position="173"/>
    </location>
</feature>
<accession>A0A0B6XXE7</accession>